<reference evidence="3" key="1">
    <citation type="submission" date="2016-10" db="EMBL/GenBank/DDBJ databases">
        <authorList>
            <person name="Varghese N."/>
            <person name="Submissions S."/>
        </authorList>
    </citation>
    <scope>NUCLEOTIDE SEQUENCE [LARGE SCALE GENOMIC DNA]</scope>
    <source>
        <strain evidence="3">CGMCC 1.10657</strain>
    </source>
</reference>
<proteinExistence type="predicted"/>
<evidence type="ECO:0000313" key="3">
    <source>
        <dbReference type="Proteomes" id="UP000198658"/>
    </source>
</evidence>
<dbReference type="EMBL" id="FNQO01000001">
    <property type="protein sequence ID" value="SDZ75531.1"/>
    <property type="molecule type" value="Genomic_DNA"/>
</dbReference>
<keyword evidence="1" id="KW-0472">Membrane</keyword>
<feature type="transmembrane region" description="Helical" evidence="1">
    <location>
        <begin position="192"/>
        <end position="219"/>
    </location>
</feature>
<evidence type="ECO:0008006" key="4">
    <source>
        <dbReference type="Google" id="ProtNLM"/>
    </source>
</evidence>
<dbReference type="AlphaFoldDB" id="A0A1H3VLG0"/>
<sequence length="224" mass="23470">MLVIVVSVVFFIVVSTVSGALVLRAAGIGIPAIQLGVWGPKVKGRIGESTVSLSPWLFSGSVTFKDAGNIDNYGNVPGELFSSLGRLPRAFMMLVGPAVILFCSVLIIGSEAVQAFTAAFYQIPRGALSPFTYAQKLLASFWPVVSESPLEAAALVMGKIAALAFMPIPPFSGGQALMELSRSKGATHGRSAMVFLQLGMLIVLLLVVSWIAALGYSLVHSGAI</sequence>
<feature type="transmembrane region" description="Helical" evidence="1">
    <location>
        <begin position="6"/>
        <end position="26"/>
    </location>
</feature>
<name>A0A1H3VLG0_9GAMM</name>
<dbReference type="Proteomes" id="UP000198658">
    <property type="component" value="Unassembled WGS sequence"/>
</dbReference>
<keyword evidence="1" id="KW-0812">Transmembrane</keyword>
<feature type="transmembrane region" description="Helical" evidence="1">
    <location>
        <begin position="90"/>
        <end position="109"/>
    </location>
</feature>
<evidence type="ECO:0000313" key="2">
    <source>
        <dbReference type="EMBL" id="SDZ75531.1"/>
    </source>
</evidence>
<evidence type="ECO:0000256" key="1">
    <source>
        <dbReference type="SAM" id="Phobius"/>
    </source>
</evidence>
<keyword evidence="1" id="KW-1133">Transmembrane helix</keyword>
<dbReference type="STRING" id="658218.SAMN05216562_0049"/>
<keyword evidence="3" id="KW-1185">Reference proteome</keyword>
<gene>
    <name evidence="2" type="ORF">SAMN05216562_0049</name>
</gene>
<accession>A0A1H3VLG0</accession>
<organism evidence="2 3">
    <name type="scientific">Microbulbifer marinus</name>
    <dbReference type="NCBI Taxonomy" id="658218"/>
    <lineage>
        <taxon>Bacteria</taxon>
        <taxon>Pseudomonadati</taxon>
        <taxon>Pseudomonadota</taxon>
        <taxon>Gammaproteobacteria</taxon>
        <taxon>Cellvibrionales</taxon>
        <taxon>Microbulbiferaceae</taxon>
        <taxon>Microbulbifer</taxon>
    </lineage>
</organism>
<protein>
    <recommendedName>
        <fullName evidence="4">Peptidase family M50</fullName>
    </recommendedName>
</protein>